<name>A0A1I0BRM0_9FIRM</name>
<evidence type="ECO:0000256" key="10">
    <source>
        <dbReference type="ARBA" id="ARBA00023310"/>
    </source>
</evidence>
<evidence type="ECO:0000256" key="7">
    <source>
        <dbReference type="ARBA" id="ARBA00022989"/>
    </source>
</evidence>
<dbReference type="HAMAP" id="MF_01393">
    <property type="entry name" value="ATP_synth_a_bact"/>
    <property type="match status" value="1"/>
</dbReference>
<evidence type="ECO:0000256" key="12">
    <source>
        <dbReference type="RuleBase" id="RU000483"/>
    </source>
</evidence>
<dbReference type="GO" id="GO:0046933">
    <property type="term" value="F:proton-transporting ATP synthase activity, rotational mechanism"/>
    <property type="evidence" value="ECO:0007669"/>
    <property type="project" value="UniProtKB-UniRule"/>
</dbReference>
<keyword evidence="3 11" id="KW-0813">Transport</keyword>
<feature type="transmembrane region" description="Helical" evidence="11">
    <location>
        <begin position="43"/>
        <end position="65"/>
    </location>
</feature>
<organism evidence="13 14">
    <name type="scientific">[Clostridium] polysaccharolyticum</name>
    <dbReference type="NCBI Taxonomy" id="29364"/>
    <lineage>
        <taxon>Bacteria</taxon>
        <taxon>Bacillati</taxon>
        <taxon>Bacillota</taxon>
        <taxon>Clostridia</taxon>
        <taxon>Lachnospirales</taxon>
        <taxon>Lachnospiraceae</taxon>
    </lineage>
</organism>
<dbReference type="Proteomes" id="UP000199800">
    <property type="component" value="Unassembled WGS sequence"/>
</dbReference>
<dbReference type="Gene3D" id="1.20.120.220">
    <property type="entry name" value="ATP synthase, F0 complex, subunit A"/>
    <property type="match status" value="1"/>
</dbReference>
<keyword evidence="6 11" id="KW-0375">Hydrogen ion transport</keyword>
<dbReference type="InterPro" id="IPR035908">
    <property type="entry name" value="F0_ATP_A_sf"/>
</dbReference>
<evidence type="ECO:0000256" key="11">
    <source>
        <dbReference type="HAMAP-Rule" id="MF_01393"/>
    </source>
</evidence>
<comment type="similarity">
    <text evidence="2 11 12">Belongs to the ATPase A chain family.</text>
</comment>
<keyword evidence="10 11" id="KW-0066">ATP synthesis</keyword>
<dbReference type="InterPro" id="IPR023011">
    <property type="entry name" value="ATP_synth_F0_asu_AS"/>
</dbReference>
<keyword evidence="9 11" id="KW-0472">Membrane</keyword>
<comment type="function">
    <text evidence="11 12">Key component of the proton channel; it plays a direct role in the translocation of protons across the membrane.</text>
</comment>
<dbReference type="Pfam" id="PF00119">
    <property type="entry name" value="ATP-synt_A"/>
    <property type="match status" value="1"/>
</dbReference>
<dbReference type="NCBIfam" id="TIGR01131">
    <property type="entry name" value="ATP_synt_6_or_A"/>
    <property type="match status" value="1"/>
</dbReference>
<keyword evidence="14" id="KW-1185">Reference proteome</keyword>
<evidence type="ECO:0000313" key="13">
    <source>
        <dbReference type="EMBL" id="SET09288.1"/>
    </source>
</evidence>
<dbReference type="SUPFAM" id="SSF81336">
    <property type="entry name" value="F1F0 ATP synthase subunit A"/>
    <property type="match status" value="1"/>
</dbReference>
<proteinExistence type="inferred from homology"/>
<keyword evidence="4 11" id="KW-0138">CF(0)</keyword>
<feature type="transmembrane region" description="Helical" evidence="11">
    <location>
        <begin position="138"/>
        <end position="156"/>
    </location>
</feature>
<evidence type="ECO:0000256" key="8">
    <source>
        <dbReference type="ARBA" id="ARBA00023065"/>
    </source>
</evidence>
<feature type="transmembrane region" description="Helical" evidence="11">
    <location>
        <begin position="223"/>
        <end position="248"/>
    </location>
</feature>
<keyword evidence="11" id="KW-1003">Cell membrane</keyword>
<dbReference type="InterPro" id="IPR000568">
    <property type="entry name" value="ATP_synth_F0_asu"/>
</dbReference>
<accession>A0A1I0BRM0</accession>
<dbReference type="PROSITE" id="PS00449">
    <property type="entry name" value="ATPASE_A"/>
    <property type="match status" value="1"/>
</dbReference>
<dbReference type="AlphaFoldDB" id="A0A1I0BRM0"/>
<comment type="subcellular location">
    <subcellularLocation>
        <location evidence="11 12">Cell membrane</location>
        <topology evidence="11 12">Multi-pass membrane protein</topology>
    </subcellularLocation>
    <subcellularLocation>
        <location evidence="1">Membrane</location>
        <topology evidence="1">Multi-pass membrane protein</topology>
    </subcellularLocation>
</comment>
<reference evidence="13 14" key="1">
    <citation type="submission" date="2016-10" db="EMBL/GenBank/DDBJ databases">
        <authorList>
            <person name="de Groot N.N."/>
        </authorList>
    </citation>
    <scope>NUCLEOTIDE SEQUENCE [LARGE SCALE GENOMIC DNA]</scope>
    <source>
        <strain evidence="13 14">DSM 1801</strain>
    </source>
</reference>
<dbReference type="PANTHER" id="PTHR42823:SF3">
    <property type="entry name" value="ATP SYNTHASE SUBUNIT A, CHLOROPLASTIC"/>
    <property type="match status" value="1"/>
</dbReference>
<dbReference type="InterPro" id="IPR045082">
    <property type="entry name" value="ATP_syn_F0_a_bact/chloroplast"/>
</dbReference>
<evidence type="ECO:0000256" key="5">
    <source>
        <dbReference type="ARBA" id="ARBA00022692"/>
    </source>
</evidence>
<keyword evidence="7 11" id="KW-1133">Transmembrane helix</keyword>
<evidence type="ECO:0000256" key="3">
    <source>
        <dbReference type="ARBA" id="ARBA00022448"/>
    </source>
</evidence>
<dbReference type="STRING" id="29364.SAMN04487772_10854"/>
<evidence type="ECO:0000256" key="2">
    <source>
        <dbReference type="ARBA" id="ARBA00006810"/>
    </source>
</evidence>
<dbReference type="PRINTS" id="PR00123">
    <property type="entry name" value="ATPASEA"/>
</dbReference>
<dbReference type="GO" id="GO:0005886">
    <property type="term" value="C:plasma membrane"/>
    <property type="evidence" value="ECO:0007669"/>
    <property type="project" value="UniProtKB-SubCell"/>
</dbReference>
<dbReference type="EMBL" id="FOHN01000008">
    <property type="protein sequence ID" value="SET09288.1"/>
    <property type="molecule type" value="Genomic_DNA"/>
</dbReference>
<feature type="transmembrane region" description="Helical" evidence="11">
    <location>
        <begin position="193"/>
        <end position="211"/>
    </location>
</feature>
<keyword evidence="8 11" id="KW-0406">Ion transport</keyword>
<evidence type="ECO:0000313" key="14">
    <source>
        <dbReference type="Proteomes" id="UP000199800"/>
    </source>
</evidence>
<dbReference type="CDD" id="cd00310">
    <property type="entry name" value="ATP-synt_Fo_a_6"/>
    <property type="match status" value="1"/>
</dbReference>
<dbReference type="PANTHER" id="PTHR42823">
    <property type="entry name" value="ATP SYNTHASE SUBUNIT A, CHLOROPLASTIC"/>
    <property type="match status" value="1"/>
</dbReference>
<evidence type="ECO:0000256" key="4">
    <source>
        <dbReference type="ARBA" id="ARBA00022547"/>
    </source>
</evidence>
<evidence type="ECO:0000256" key="6">
    <source>
        <dbReference type="ARBA" id="ARBA00022781"/>
    </source>
</evidence>
<keyword evidence="5 11" id="KW-0812">Transmembrane</keyword>
<evidence type="ECO:0000256" key="9">
    <source>
        <dbReference type="ARBA" id="ARBA00023136"/>
    </source>
</evidence>
<evidence type="ECO:0000256" key="1">
    <source>
        <dbReference type="ARBA" id="ARBA00004141"/>
    </source>
</evidence>
<dbReference type="GO" id="GO:0042777">
    <property type="term" value="P:proton motive force-driven plasma membrane ATP synthesis"/>
    <property type="evidence" value="ECO:0007669"/>
    <property type="project" value="TreeGrafter"/>
</dbReference>
<sequence length="255" mass="27960">MNGWMAAKPLVLAADAAKAAGTSKELDLGINGFHQYHLFGQELYITNTHIAIFIVMVTLIIFSIIANKVIKKADPTKAPGAFLNFIELIVESVDNLTASSMGEKHGHKFSNYIGTLFAFIFLSNISGLFGLRPPTADYGTTLSLALITFVLIHFNGFKYQKIGHITALFKPVILTPINIIGEIATPISLSLRLFGNVMSGTLMMALVYGLLPKFLTMLGWPAFLHAYFDVFSGAIQSYVFCMLTMVFISDTFGEE</sequence>
<dbReference type="GO" id="GO:0045259">
    <property type="term" value="C:proton-transporting ATP synthase complex"/>
    <property type="evidence" value="ECO:0007669"/>
    <property type="project" value="UniProtKB-KW"/>
</dbReference>
<protein>
    <recommendedName>
        <fullName evidence="11 12">ATP synthase subunit a</fullName>
    </recommendedName>
    <alternativeName>
        <fullName evidence="11">ATP synthase F0 sector subunit a</fullName>
    </alternativeName>
    <alternativeName>
        <fullName evidence="11">F-ATPase subunit 6</fullName>
    </alternativeName>
</protein>
<gene>
    <name evidence="11" type="primary">atpB</name>
    <name evidence="13" type="ORF">SAMN04487772_10854</name>
</gene>
<feature type="transmembrane region" description="Helical" evidence="11">
    <location>
        <begin position="109"/>
        <end position="132"/>
    </location>
</feature>